<organism evidence="1 2">
    <name type="scientific">Streptomyces decoyicus</name>
    <dbReference type="NCBI Taxonomy" id="249567"/>
    <lineage>
        <taxon>Bacteria</taxon>
        <taxon>Bacillati</taxon>
        <taxon>Actinomycetota</taxon>
        <taxon>Actinomycetes</taxon>
        <taxon>Kitasatosporales</taxon>
        <taxon>Streptomycetaceae</taxon>
        <taxon>Streptomyces</taxon>
    </lineage>
</organism>
<evidence type="ECO:0000313" key="2">
    <source>
        <dbReference type="Proteomes" id="UP001344251"/>
    </source>
</evidence>
<reference evidence="1 2" key="1">
    <citation type="submission" date="2022-10" db="EMBL/GenBank/DDBJ databases">
        <title>The complete genomes of actinobacterial strains from the NBC collection.</title>
        <authorList>
            <person name="Joergensen T.S."/>
            <person name="Alvarez Arevalo M."/>
            <person name="Sterndorff E.B."/>
            <person name="Faurdal D."/>
            <person name="Vuksanovic O."/>
            <person name="Mourched A.-S."/>
            <person name="Charusanti P."/>
            <person name="Shaw S."/>
            <person name="Blin K."/>
            <person name="Weber T."/>
        </authorList>
    </citation>
    <scope>NUCLEOTIDE SEQUENCE [LARGE SCALE GENOMIC DNA]</scope>
    <source>
        <strain evidence="1 2">NBC 01774</strain>
    </source>
</reference>
<sequence>MDPNFNDEALEPDGWMWVRGVDYVAGWRIAVDAATELKGAMDEAGIDTTEVMSTASTTTDGSGVLQLSLPVEAVLALANAARGEAIRSRTNNATGARSH</sequence>
<gene>
    <name evidence="1" type="ORF">OG863_15885</name>
</gene>
<accession>A0ABZ1FFY9</accession>
<keyword evidence="2" id="KW-1185">Reference proteome</keyword>
<dbReference type="Proteomes" id="UP001344251">
    <property type="component" value="Chromosome"/>
</dbReference>
<protein>
    <recommendedName>
        <fullName evidence="3">DUF2007 domain-containing protein</fullName>
    </recommendedName>
</protein>
<evidence type="ECO:0000313" key="1">
    <source>
        <dbReference type="EMBL" id="WSB69315.1"/>
    </source>
</evidence>
<name>A0ABZ1FFY9_9ACTN</name>
<dbReference type="EMBL" id="CP109106">
    <property type="protein sequence ID" value="WSB69315.1"/>
    <property type="molecule type" value="Genomic_DNA"/>
</dbReference>
<proteinExistence type="predicted"/>
<dbReference type="RefSeq" id="WP_326618821.1">
    <property type="nucleotide sequence ID" value="NZ_CP109106.1"/>
</dbReference>
<evidence type="ECO:0008006" key="3">
    <source>
        <dbReference type="Google" id="ProtNLM"/>
    </source>
</evidence>